<dbReference type="InterPro" id="IPR036388">
    <property type="entry name" value="WH-like_DNA-bd_sf"/>
</dbReference>
<sequence length="307" mass="33991">MDNRTGEMEVFVLAAELQSFSAAGRRLKMSPSAVSKLVTRIEDRLGTRLLVRSTRSMILTPEGEVYLSRARRILSDITETEQIVAGGGKMVPRGLLRINASVGFGERHLLPLIPAFLELYPEVQLDISLTDGIIGLIEERTDIAIRSGTMDDSSLKARKLLESRRVIVASPVYLEAKGAPQTPQDLADHNCFSFNFRRTLNEWPFRNPGASDIYRLPVTGNTAVNSGMIMRQLCLAGIGLGRVGQFHVQPDIDAGRLIPLLEAYNPEDLEQIHAVFAGHEHLAARIRAFIDFLAEHLSERGKSEPLP</sequence>
<dbReference type="Gene3D" id="3.40.190.290">
    <property type="match status" value="1"/>
</dbReference>
<dbReference type="SUPFAM" id="SSF53850">
    <property type="entry name" value="Periplasmic binding protein-like II"/>
    <property type="match status" value="1"/>
</dbReference>
<dbReference type="RefSeq" id="WP_080839483.1">
    <property type="nucleotide sequence ID" value="NZ_LT009757.1"/>
</dbReference>
<protein>
    <submittedName>
        <fullName evidence="6">LysR family transcriptional regulator</fullName>
    </submittedName>
</protein>
<keyword evidence="2" id="KW-0805">Transcription regulation</keyword>
<evidence type="ECO:0000313" key="6">
    <source>
        <dbReference type="EMBL" id="CUX50492.1"/>
    </source>
</evidence>
<keyword evidence="4" id="KW-0804">Transcription</keyword>
<dbReference type="Proteomes" id="UP000191812">
    <property type="component" value="Unassembled WGS sequence"/>
</dbReference>
<feature type="domain" description="HTH lysR-type" evidence="5">
    <location>
        <begin position="1"/>
        <end position="60"/>
    </location>
</feature>
<comment type="similarity">
    <text evidence="1">Belongs to the LysR transcriptional regulatory family.</text>
</comment>
<evidence type="ECO:0000256" key="2">
    <source>
        <dbReference type="ARBA" id="ARBA00023015"/>
    </source>
</evidence>
<dbReference type="SUPFAM" id="SSF46785">
    <property type="entry name" value="Winged helix' DNA-binding domain"/>
    <property type="match status" value="1"/>
</dbReference>
<keyword evidence="7" id="KW-1185">Reference proteome</keyword>
<gene>
    <name evidence="6" type="ORF">AGR13a_Lc110197</name>
</gene>
<dbReference type="InterPro" id="IPR000847">
    <property type="entry name" value="LysR_HTH_N"/>
</dbReference>
<dbReference type="CDD" id="cd08480">
    <property type="entry name" value="PBP2_CrgA_like_10"/>
    <property type="match status" value="1"/>
</dbReference>
<evidence type="ECO:0000256" key="1">
    <source>
        <dbReference type="ARBA" id="ARBA00009437"/>
    </source>
</evidence>
<dbReference type="PANTHER" id="PTHR30537">
    <property type="entry name" value="HTH-TYPE TRANSCRIPTIONAL REGULATOR"/>
    <property type="match status" value="1"/>
</dbReference>
<evidence type="ECO:0000259" key="5">
    <source>
        <dbReference type="PROSITE" id="PS50931"/>
    </source>
</evidence>
<name>A0ABP2BL13_9HYPH</name>
<keyword evidence="3" id="KW-0238">DNA-binding</keyword>
<dbReference type="PROSITE" id="PS50931">
    <property type="entry name" value="HTH_LYSR"/>
    <property type="match status" value="1"/>
</dbReference>
<evidence type="ECO:0000256" key="3">
    <source>
        <dbReference type="ARBA" id="ARBA00023125"/>
    </source>
</evidence>
<dbReference type="Pfam" id="PF00126">
    <property type="entry name" value="HTH_1"/>
    <property type="match status" value="1"/>
</dbReference>
<accession>A0ABP2BL13</accession>
<dbReference type="PANTHER" id="PTHR30537:SF71">
    <property type="entry name" value="TRANSCRIPTIONAL REGULATORY PROTEIN"/>
    <property type="match status" value="1"/>
</dbReference>
<evidence type="ECO:0000256" key="4">
    <source>
        <dbReference type="ARBA" id="ARBA00023163"/>
    </source>
</evidence>
<dbReference type="InterPro" id="IPR005119">
    <property type="entry name" value="LysR_subst-bd"/>
</dbReference>
<reference evidence="6 7" key="1">
    <citation type="submission" date="2016-01" db="EMBL/GenBank/DDBJ databases">
        <authorList>
            <person name="Regsiter A."/>
            <person name="william w."/>
        </authorList>
    </citation>
    <scope>NUCLEOTIDE SEQUENCE [LARGE SCALE GENOMIC DNA]</scope>
    <source>
        <strain evidence="6 7">CFBP 6927</strain>
    </source>
</reference>
<dbReference type="EMBL" id="FBWH01000037">
    <property type="protein sequence ID" value="CUX50492.1"/>
    <property type="molecule type" value="Genomic_DNA"/>
</dbReference>
<dbReference type="InterPro" id="IPR058163">
    <property type="entry name" value="LysR-type_TF_proteobact-type"/>
</dbReference>
<dbReference type="Pfam" id="PF03466">
    <property type="entry name" value="LysR_substrate"/>
    <property type="match status" value="1"/>
</dbReference>
<comment type="caution">
    <text evidence="6">The sequence shown here is derived from an EMBL/GenBank/DDBJ whole genome shotgun (WGS) entry which is preliminary data.</text>
</comment>
<dbReference type="InterPro" id="IPR036390">
    <property type="entry name" value="WH_DNA-bd_sf"/>
</dbReference>
<proteinExistence type="inferred from homology"/>
<dbReference type="Gene3D" id="1.10.10.10">
    <property type="entry name" value="Winged helix-like DNA-binding domain superfamily/Winged helix DNA-binding domain"/>
    <property type="match status" value="1"/>
</dbReference>
<evidence type="ECO:0000313" key="7">
    <source>
        <dbReference type="Proteomes" id="UP000191812"/>
    </source>
</evidence>
<organism evidence="6 7">
    <name type="scientific">Agrobacterium genomosp. 13 str. CFBP 6927</name>
    <dbReference type="NCBI Taxonomy" id="1183428"/>
    <lineage>
        <taxon>Bacteria</taxon>
        <taxon>Pseudomonadati</taxon>
        <taxon>Pseudomonadota</taxon>
        <taxon>Alphaproteobacteria</taxon>
        <taxon>Hyphomicrobiales</taxon>
        <taxon>Rhizobiaceae</taxon>
        <taxon>Rhizobium/Agrobacterium group</taxon>
        <taxon>Agrobacterium</taxon>
        <taxon>Agrobacterium tumefaciens complex</taxon>
    </lineage>
</organism>